<sequence>MLTSYKLKQIDLERIAYPTLLFILLPYVVKRHPCFNVTTPLSSNVLMKQEALALVMAQYYDIDDILADEELVPAVFLEAINGVGLFESNDTNRVEPRSKVELPFWLARELHLRQAASVSIPPCFNKKTREEIGADGAHVDLRTRCSYFYELGCKIVQLIGDKTIGSLLLVAFQTRYKEVLIKAHTAASALTPKFLSLLTKEETKLYDAAKSSTAAFRNWRMGGPRFQKASVLGRKRKPVEE</sequence>
<gene>
    <name evidence="1" type="ORF">L6452_13368</name>
</gene>
<reference evidence="1 2" key="2">
    <citation type="journal article" date="2022" name="Mol. Ecol. Resour.">
        <title>The genomes of chicory, endive, great burdock and yacon provide insights into Asteraceae paleo-polyploidization history and plant inulin production.</title>
        <authorList>
            <person name="Fan W."/>
            <person name="Wang S."/>
            <person name="Wang H."/>
            <person name="Wang A."/>
            <person name="Jiang F."/>
            <person name="Liu H."/>
            <person name="Zhao H."/>
            <person name="Xu D."/>
            <person name="Zhang Y."/>
        </authorList>
    </citation>
    <scope>NUCLEOTIDE SEQUENCE [LARGE SCALE GENOMIC DNA]</scope>
    <source>
        <strain evidence="2">cv. Niubang</strain>
    </source>
</reference>
<dbReference type="Proteomes" id="UP001055879">
    <property type="component" value="Linkage Group LG04"/>
</dbReference>
<dbReference type="EMBL" id="CM042050">
    <property type="protein sequence ID" value="KAI3733910.1"/>
    <property type="molecule type" value="Genomic_DNA"/>
</dbReference>
<name>A0ACB9CIB1_ARCLA</name>
<comment type="caution">
    <text evidence="1">The sequence shown here is derived from an EMBL/GenBank/DDBJ whole genome shotgun (WGS) entry which is preliminary data.</text>
</comment>
<keyword evidence="2" id="KW-1185">Reference proteome</keyword>
<protein>
    <submittedName>
        <fullName evidence="1">Uncharacterized protein</fullName>
    </submittedName>
</protein>
<evidence type="ECO:0000313" key="1">
    <source>
        <dbReference type="EMBL" id="KAI3733910.1"/>
    </source>
</evidence>
<reference evidence="2" key="1">
    <citation type="journal article" date="2022" name="Mol. Ecol. Resour.">
        <title>The genomes of chicory, endive, great burdock and yacon provide insights into Asteraceae palaeo-polyploidization history and plant inulin production.</title>
        <authorList>
            <person name="Fan W."/>
            <person name="Wang S."/>
            <person name="Wang H."/>
            <person name="Wang A."/>
            <person name="Jiang F."/>
            <person name="Liu H."/>
            <person name="Zhao H."/>
            <person name="Xu D."/>
            <person name="Zhang Y."/>
        </authorList>
    </citation>
    <scope>NUCLEOTIDE SEQUENCE [LARGE SCALE GENOMIC DNA]</scope>
    <source>
        <strain evidence="2">cv. Niubang</strain>
    </source>
</reference>
<accession>A0ACB9CIB1</accession>
<evidence type="ECO:0000313" key="2">
    <source>
        <dbReference type="Proteomes" id="UP001055879"/>
    </source>
</evidence>
<proteinExistence type="predicted"/>
<organism evidence="1 2">
    <name type="scientific">Arctium lappa</name>
    <name type="common">Greater burdock</name>
    <name type="synonym">Lappa major</name>
    <dbReference type="NCBI Taxonomy" id="4217"/>
    <lineage>
        <taxon>Eukaryota</taxon>
        <taxon>Viridiplantae</taxon>
        <taxon>Streptophyta</taxon>
        <taxon>Embryophyta</taxon>
        <taxon>Tracheophyta</taxon>
        <taxon>Spermatophyta</taxon>
        <taxon>Magnoliopsida</taxon>
        <taxon>eudicotyledons</taxon>
        <taxon>Gunneridae</taxon>
        <taxon>Pentapetalae</taxon>
        <taxon>asterids</taxon>
        <taxon>campanulids</taxon>
        <taxon>Asterales</taxon>
        <taxon>Asteraceae</taxon>
        <taxon>Carduoideae</taxon>
        <taxon>Cardueae</taxon>
        <taxon>Arctiinae</taxon>
        <taxon>Arctium</taxon>
    </lineage>
</organism>